<comment type="subcellular location">
    <subcellularLocation>
        <location evidence="1">Cell membrane</location>
        <topology evidence="1">Multi-pass membrane protein</topology>
    </subcellularLocation>
</comment>
<feature type="transmembrane region" description="Helical" evidence="8">
    <location>
        <begin position="95"/>
        <end position="115"/>
    </location>
</feature>
<name>A0A132BRJ8_9RHOB</name>
<feature type="transmembrane region" description="Helical" evidence="8">
    <location>
        <begin position="256"/>
        <end position="274"/>
    </location>
</feature>
<organism evidence="9 10">
    <name type="scientific">Tritonibacter horizontis</name>
    <dbReference type="NCBI Taxonomy" id="1768241"/>
    <lineage>
        <taxon>Bacteria</taxon>
        <taxon>Pseudomonadati</taxon>
        <taxon>Pseudomonadota</taxon>
        <taxon>Alphaproteobacteria</taxon>
        <taxon>Rhodobacterales</taxon>
        <taxon>Paracoccaceae</taxon>
        <taxon>Tritonibacter</taxon>
    </lineage>
</organism>
<feature type="transmembrane region" description="Helical" evidence="8">
    <location>
        <begin position="286"/>
        <end position="303"/>
    </location>
</feature>
<protein>
    <submittedName>
        <fullName evidence="9">Putative transporter YfdV</fullName>
    </submittedName>
</protein>
<evidence type="ECO:0000256" key="4">
    <source>
        <dbReference type="ARBA" id="ARBA00022475"/>
    </source>
</evidence>
<dbReference type="RefSeq" id="WP_009808049.1">
    <property type="nucleotide sequence ID" value="NZ_LPUY01000128.1"/>
</dbReference>
<evidence type="ECO:0000256" key="8">
    <source>
        <dbReference type="SAM" id="Phobius"/>
    </source>
</evidence>
<dbReference type="GO" id="GO:0005886">
    <property type="term" value="C:plasma membrane"/>
    <property type="evidence" value="ECO:0007669"/>
    <property type="project" value="UniProtKB-SubCell"/>
</dbReference>
<evidence type="ECO:0000256" key="5">
    <source>
        <dbReference type="ARBA" id="ARBA00022692"/>
    </source>
</evidence>
<feature type="transmembrane region" description="Helical" evidence="8">
    <location>
        <begin position="35"/>
        <end position="54"/>
    </location>
</feature>
<reference evidence="9 10" key="1">
    <citation type="submission" date="2015-12" db="EMBL/GenBank/DDBJ databases">
        <title>Genome sequence of the marine Rhodobacteraceae strain O3.65, Candidatus Tritonibacter horizontis.</title>
        <authorList>
            <person name="Poehlein A."/>
            <person name="Giebel H.A."/>
            <person name="Voget S."/>
            <person name="Brinkhoff T."/>
        </authorList>
    </citation>
    <scope>NUCLEOTIDE SEQUENCE [LARGE SCALE GENOMIC DNA]</scope>
    <source>
        <strain evidence="9 10">O3.65</strain>
    </source>
</reference>
<feature type="transmembrane region" description="Helical" evidence="8">
    <location>
        <begin position="225"/>
        <end position="250"/>
    </location>
</feature>
<dbReference type="AlphaFoldDB" id="A0A132BRJ8"/>
<dbReference type="GO" id="GO:0055085">
    <property type="term" value="P:transmembrane transport"/>
    <property type="evidence" value="ECO:0007669"/>
    <property type="project" value="InterPro"/>
</dbReference>
<feature type="transmembrane region" description="Helical" evidence="8">
    <location>
        <begin position="127"/>
        <end position="149"/>
    </location>
</feature>
<dbReference type="Proteomes" id="UP000068382">
    <property type="component" value="Unassembled WGS sequence"/>
</dbReference>
<evidence type="ECO:0000313" key="9">
    <source>
        <dbReference type="EMBL" id="KUP90993.1"/>
    </source>
</evidence>
<evidence type="ECO:0000256" key="6">
    <source>
        <dbReference type="ARBA" id="ARBA00022989"/>
    </source>
</evidence>
<evidence type="ECO:0000256" key="1">
    <source>
        <dbReference type="ARBA" id="ARBA00004651"/>
    </source>
</evidence>
<sequence length="304" mass="31728">MLDQLLNGVLPVFGIGALGYVFGLRGTFDFNMAMALNKFVMFVAMPALGFQLLANAPLAEFDFAMLGGYFVTEMVMYAVGFLIARLVFKTDVMEAALLGLAIALTNHILFVLPIAVTLFGETAATPIVAIISMDGILIFSCSLILMDVLSTKGASLGHTLGKIARNPPLVAMVLGLVIGLLGVSVPTGFDIFADFLGATASPVLLFALGVILSQKASGARAMLPVAIAGVKLVVHPLLAWAIFAGVLQLTPEVRNPAMMVAAAPCGAMCFMLALNYGVRVDAIARAILYSSIGSLITITVAASL</sequence>
<dbReference type="PANTHER" id="PTHR36838:SF3">
    <property type="entry name" value="TRANSPORTER AUXIN EFFLUX CARRIER EC FAMILY"/>
    <property type="match status" value="1"/>
</dbReference>
<keyword evidence="6 8" id="KW-1133">Transmembrane helix</keyword>
<dbReference type="PANTHER" id="PTHR36838">
    <property type="entry name" value="AUXIN EFFLUX CARRIER FAMILY PROTEIN"/>
    <property type="match status" value="1"/>
</dbReference>
<comment type="caution">
    <text evidence="9">The sequence shown here is derived from an EMBL/GenBank/DDBJ whole genome shotgun (WGS) entry which is preliminary data.</text>
</comment>
<dbReference type="Pfam" id="PF03547">
    <property type="entry name" value="Mem_trans"/>
    <property type="match status" value="2"/>
</dbReference>
<feature type="transmembrane region" description="Helical" evidence="8">
    <location>
        <begin position="195"/>
        <end position="213"/>
    </location>
</feature>
<gene>
    <name evidence="9" type="ORF">TRIHO_41100</name>
</gene>
<comment type="similarity">
    <text evidence="2">Belongs to the auxin efflux carrier (TC 2.A.69) family.</text>
</comment>
<feature type="transmembrane region" description="Helical" evidence="8">
    <location>
        <begin position="6"/>
        <end position="23"/>
    </location>
</feature>
<keyword evidence="3" id="KW-0813">Transport</keyword>
<evidence type="ECO:0000256" key="2">
    <source>
        <dbReference type="ARBA" id="ARBA00010145"/>
    </source>
</evidence>
<accession>A0A132BRJ8</accession>
<evidence type="ECO:0000256" key="7">
    <source>
        <dbReference type="ARBA" id="ARBA00023136"/>
    </source>
</evidence>
<dbReference type="InterPro" id="IPR038770">
    <property type="entry name" value="Na+/solute_symporter_sf"/>
</dbReference>
<keyword evidence="4" id="KW-1003">Cell membrane</keyword>
<evidence type="ECO:0000313" key="10">
    <source>
        <dbReference type="Proteomes" id="UP000068382"/>
    </source>
</evidence>
<keyword evidence="10" id="KW-1185">Reference proteome</keyword>
<feature type="transmembrane region" description="Helical" evidence="8">
    <location>
        <begin position="169"/>
        <end position="189"/>
    </location>
</feature>
<dbReference type="Gene3D" id="1.20.1530.20">
    <property type="match status" value="1"/>
</dbReference>
<feature type="transmembrane region" description="Helical" evidence="8">
    <location>
        <begin position="66"/>
        <end position="88"/>
    </location>
</feature>
<dbReference type="OrthoDB" id="7362338at2"/>
<keyword evidence="7 8" id="KW-0472">Membrane</keyword>
<dbReference type="EMBL" id="LPUY01000128">
    <property type="protein sequence ID" value="KUP90993.1"/>
    <property type="molecule type" value="Genomic_DNA"/>
</dbReference>
<evidence type="ECO:0000256" key="3">
    <source>
        <dbReference type="ARBA" id="ARBA00022448"/>
    </source>
</evidence>
<keyword evidence="5 8" id="KW-0812">Transmembrane</keyword>
<dbReference type="InterPro" id="IPR004776">
    <property type="entry name" value="Mem_transp_PIN-like"/>
</dbReference>
<proteinExistence type="inferred from homology"/>